<evidence type="ECO:0000256" key="3">
    <source>
        <dbReference type="ARBA" id="ARBA00004496"/>
    </source>
</evidence>
<keyword evidence="6 9" id="KW-0479">Metal-binding</keyword>
<dbReference type="FunFam" id="3.40.1210.10:FF:000001">
    <property type="entry name" value="5'/3'-nucleotidase SurE"/>
    <property type="match status" value="1"/>
</dbReference>
<evidence type="ECO:0000256" key="2">
    <source>
        <dbReference type="ARBA" id="ARBA00001946"/>
    </source>
</evidence>
<dbReference type="GO" id="GO:0004309">
    <property type="term" value="F:exopolyphosphatase activity"/>
    <property type="evidence" value="ECO:0007669"/>
    <property type="project" value="TreeGrafter"/>
</dbReference>
<keyword evidence="5 9" id="KW-0963">Cytoplasm</keyword>
<dbReference type="SUPFAM" id="SSF64167">
    <property type="entry name" value="SurE-like"/>
    <property type="match status" value="1"/>
</dbReference>
<protein>
    <recommendedName>
        <fullName evidence="9">5'-nucleotidase SurE</fullName>
        <ecNumber evidence="9">3.1.3.5</ecNumber>
    </recommendedName>
    <alternativeName>
        <fullName evidence="9">Nucleoside 5'-monophosphate phosphohydrolase</fullName>
    </alternativeName>
</protein>
<evidence type="ECO:0000259" key="10">
    <source>
        <dbReference type="Pfam" id="PF01975"/>
    </source>
</evidence>
<organism evidence="11 12">
    <name type="scientific">Roseibium suaedae</name>
    <dbReference type="NCBI Taxonomy" id="735517"/>
    <lineage>
        <taxon>Bacteria</taxon>
        <taxon>Pseudomonadati</taxon>
        <taxon>Pseudomonadota</taxon>
        <taxon>Alphaproteobacteria</taxon>
        <taxon>Hyphomicrobiales</taxon>
        <taxon>Stappiaceae</taxon>
        <taxon>Roseibium</taxon>
    </lineage>
</organism>
<dbReference type="InterPro" id="IPR030048">
    <property type="entry name" value="SurE"/>
</dbReference>
<feature type="binding site" evidence="9">
    <location>
        <position position="92"/>
    </location>
    <ligand>
        <name>a divalent metal cation</name>
        <dbReference type="ChEBI" id="CHEBI:60240"/>
    </ligand>
</feature>
<comment type="cofactor">
    <cofactor evidence="2">
        <name>Mg(2+)</name>
        <dbReference type="ChEBI" id="CHEBI:18420"/>
    </cofactor>
</comment>
<dbReference type="GO" id="GO:0005737">
    <property type="term" value="C:cytoplasm"/>
    <property type="evidence" value="ECO:0007669"/>
    <property type="project" value="UniProtKB-SubCell"/>
</dbReference>
<dbReference type="HAMAP" id="MF_00060">
    <property type="entry name" value="SurE"/>
    <property type="match status" value="1"/>
</dbReference>
<dbReference type="InterPro" id="IPR002828">
    <property type="entry name" value="SurE-like_Pase/nucleotidase"/>
</dbReference>
<gene>
    <name evidence="9" type="primary">surE</name>
    <name evidence="11" type="ORF">SAMN05444272_3038</name>
</gene>
<comment type="catalytic activity">
    <reaction evidence="1 9">
        <text>a ribonucleoside 5'-phosphate + H2O = a ribonucleoside + phosphate</text>
        <dbReference type="Rhea" id="RHEA:12484"/>
        <dbReference type="ChEBI" id="CHEBI:15377"/>
        <dbReference type="ChEBI" id="CHEBI:18254"/>
        <dbReference type="ChEBI" id="CHEBI:43474"/>
        <dbReference type="ChEBI" id="CHEBI:58043"/>
        <dbReference type="EC" id="3.1.3.5"/>
    </reaction>
</comment>
<comment type="similarity">
    <text evidence="4 9">Belongs to the SurE nucleotidase family.</text>
</comment>
<dbReference type="OrthoDB" id="9780815at2"/>
<name>A0A1M7L0Y4_9HYPH</name>
<dbReference type="STRING" id="735517.SAMN05444272_3038"/>
<comment type="function">
    <text evidence="9">Nucleotidase that shows phosphatase activity on nucleoside 5'-monophosphates.</text>
</comment>
<evidence type="ECO:0000313" key="12">
    <source>
        <dbReference type="Proteomes" id="UP000186002"/>
    </source>
</evidence>
<dbReference type="GO" id="GO:0000166">
    <property type="term" value="F:nucleotide binding"/>
    <property type="evidence" value="ECO:0007669"/>
    <property type="project" value="UniProtKB-KW"/>
</dbReference>
<proteinExistence type="inferred from homology"/>
<sequence length="258" mass="28034">MRILITNDDGIHSPGLAALERIARTLSDDVWVIAPETDQSGVAHSLTLSEPLRLRKISDRHYALRGTPTDCVIMGLRKVLPGAPDLVLSGINRGQNLAEDITYSGTVAGAIEGSLLGIRSIAVSQAYNWSDENGPDYGIAEAHATELFRKLIDFNLPPFTLLNVNFPACPAEEVRGVKVTVQGHHEQSGLVVDERKDGRGNPYFWLAFRDRGKSILENSDLHAIDDGYISVTPLRIDLTAHDMAGQLARSLSDGSGQD</sequence>
<dbReference type="PANTHER" id="PTHR30457">
    <property type="entry name" value="5'-NUCLEOTIDASE SURE"/>
    <property type="match status" value="1"/>
</dbReference>
<accession>A0A1M7L0Y4</accession>
<evidence type="ECO:0000256" key="5">
    <source>
        <dbReference type="ARBA" id="ARBA00022490"/>
    </source>
</evidence>
<feature type="binding site" evidence="9">
    <location>
        <position position="9"/>
    </location>
    <ligand>
        <name>a divalent metal cation</name>
        <dbReference type="ChEBI" id="CHEBI:60240"/>
    </ligand>
</feature>
<dbReference type="InterPro" id="IPR036523">
    <property type="entry name" value="SurE-like_sf"/>
</dbReference>
<dbReference type="GO" id="GO:0008254">
    <property type="term" value="F:3'-nucleotidase activity"/>
    <property type="evidence" value="ECO:0007669"/>
    <property type="project" value="TreeGrafter"/>
</dbReference>
<keyword evidence="7 9" id="KW-0547">Nucleotide-binding</keyword>
<dbReference type="NCBIfam" id="NF001490">
    <property type="entry name" value="PRK00346.1-4"/>
    <property type="match status" value="1"/>
</dbReference>
<feature type="domain" description="Survival protein SurE-like phosphatase/nucleotidase" evidence="10">
    <location>
        <begin position="3"/>
        <end position="187"/>
    </location>
</feature>
<feature type="binding site" evidence="9">
    <location>
        <position position="40"/>
    </location>
    <ligand>
        <name>a divalent metal cation</name>
        <dbReference type="ChEBI" id="CHEBI:60240"/>
    </ligand>
</feature>
<dbReference type="Gene3D" id="3.40.1210.10">
    <property type="entry name" value="Survival protein SurE-like phosphatase/nucleotidase"/>
    <property type="match status" value="1"/>
</dbReference>
<evidence type="ECO:0000313" key="11">
    <source>
        <dbReference type="EMBL" id="SHM71578.1"/>
    </source>
</evidence>
<dbReference type="EC" id="3.1.3.5" evidence="9"/>
<evidence type="ECO:0000256" key="7">
    <source>
        <dbReference type="ARBA" id="ARBA00022741"/>
    </source>
</evidence>
<dbReference type="GO" id="GO:0008253">
    <property type="term" value="F:5'-nucleotidase activity"/>
    <property type="evidence" value="ECO:0007669"/>
    <property type="project" value="UniProtKB-UniRule"/>
</dbReference>
<comment type="cofactor">
    <cofactor evidence="9">
        <name>a divalent metal cation</name>
        <dbReference type="ChEBI" id="CHEBI:60240"/>
    </cofactor>
    <text evidence="9">Binds 1 divalent metal cation per subunit.</text>
</comment>
<feature type="binding site" evidence="9">
    <location>
        <position position="8"/>
    </location>
    <ligand>
        <name>a divalent metal cation</name>
        <dbReference type="ChEBI" id="CHEBI:60240"/>
    </ligand>
</feature>
<evidence type="ECO:0000256" key="9">
    <source>
        <dbReference type="HAMAP-Rule" id="MF_00060"/>
    </source>
</evidence>
<dbReference type="NCBIfam" id="TIGR00087">
    <property type="entry name" value="surE"/>
    <property type="match status" value="1"/>
</dbReference>
<evidence type="ECO:0000256" key="8">
    <source>
        <dbReference type="ARBA" id="ARBA00022801"/>
    </source>
</evidence>
<dbReference type="PANTHER" id="PTHR30457:SF12">
    <property type="entry name" value="5'_3'-NUCLEOTIDASE SURE"/>
    <property type="match status" value="1"/>
</dbReference>
<evidence type="ECO:0000256" key="6">
    <source>
        <dbReference type="ARBA" id="ARBA00022723"/>
    </source>
</evidence>
<dbReference type="EMBL" id="FRBW01000003">
    <property type="protein sequence ID" value="SHM71578.1"/>
    <property type="molecule type" value="Genomic_DNA"/>
</dbReference>
<dbReference type="Pfam" id="PF01975">
    <property type="entry name" value="SurE"/>
    <property type="match status" value="1"/>
</dbReference>
<comment type="subcellular location">
    <subcellularLocation>
        <location evidence="3 9">Cytoplasm</location>
    </subcellularLocation>
</comment>
<dbReference type="Proteomes" id="UP000186002">
    <property type="component" value="Unassembled WGS sequence"/>
</dbReference>
<dbReference type="GO" id="GO:0046872">
    <property type="term" value="F:metal ion binding"/>
    <property type="evidence" value="ECO:0007669"/>
    <property type="project" value="UniProtKB-UniRule"/>
</dbReference>
<evidence type="ECO:0000256" key="1">
    <source>
        <dbReference type="ARBA" id="ARBA00000815"/>
    </source>
</evidence>
<dbReference type="RefSeq" id="WP_073014157.1">
    <property type="nucleotide sequence ID" value="NZ_FRBW01000003.1"/>
</dbReference>
<dbReference type="AlphaFoldDB" id="A0A1M7L0Y4"/>
<keyword evidence="8 9" id="KW-0378">Hydrolase</keyword>
<reference evidence="11 12" key="1">
    <citation type="submission" date="2016-11" db="EMBL/GenBank/DDBJ databases">
        <authorList>
            <person name="Jaros S."/>
            <person name="Januszkiewicz K."/>
            <person name="Wedrychowicz H."/>
        </authorList>
    </citation>
    <scope>NUCLEOTIDE SEQUENCE [LARGE SCALE GENOMIC DNA]</scope>
    <source>
        <strain evidence="11 12">DSM 22153</strain>
    </source>
</reference>
<evidence type="ECO:0000256" key="4">
    <source>
        <dbReference type="ARBA" id="ARBA00011062"/>
    </source>
</evidence>
<keyword evidence="12" id="KW-1185">Reference proteome</keyword>